<protein>
    <submittedName>
        <fullName evidence="1">Uncharacterized protein</fullName>
    </submittedName>
</protein>
<dbReference type="EMBL" id="MU267763">
    <property type="protein sequence ID" value="KAH7909378.1"/>
    <property type="molecule type" value="Genomic_DNA"/>
</dbReference>
<comment type="caution">
    <text evidence="1">The sequence shown here is derived from an EMBL/GenBank/DDBJ whole genome shotgun (WGS) entry which is preliminary data.</text>
</comment>
<name>A0ACB8A8H8_9AGAM</name>
<keyword evidence="2" id="KW-1185">Reference proteome</keyword>
<evidence type="ECO:0000313" key="1">
    <source>
        <dbReference type="EMBL" id="KAH7909378.1"/>
    </source>
</evidence>
<dbReference type="Proteomes" id="UP000790377">
    <property type="component" value="Unassembled WGS sequence"/>
</dbReference>
<evidence type="ECO:0000313" key="2">
    <source>
        <dbReference type="Proteomes" id="UP000790377"/>
    </source>
</evidence>
<proteinExistence type="predicted"/>
<organism evidence="1 2">
    <name type="scientific">Hygrophoropsis aurantiaca</name>
    <dbReference type="NCBI Taxonomy" id="72124"/>
    <lineage>
        <taxon>Eukaryota</taxon>
        <taxon>Fungi</taxon>
        <taxon>Dikarya</taxon>
        <taxon>Basidiomycota</taxon>
        <taxon>Agaricomycotina</taxon>
        <taxon>Agaricomycetes</taxon>
        <taxon>Agaricomycetidae</taxon>
        <taxon>Boletales</taxon>
        <taxon>Coniophorineae</taxon>
        <taxon>Hygrophoropsidaceae</taxon>
        <taxon>Hygrophoropsis</taxon>
    </lineage>
</organism>
<sequence>MSWTPNESAQTLFAEDGWLQGTIVSAVAYGINVALYFMCFYLLIRQMTSANYKKHAPFIVYITVSFILGSLFMGSLAEFTQLAFIQDRKYPGGPNMFEQNEFSISADEIGNVAFVLSNWLADALVVWRCMVIYRGCRVPLWIVMIFPSLMLAGSFAMGILWLLQISTSSPYFSGGINFTLPYLSLSLALNITLTIAIVLRLLTYRYRISRVLGPKYGTQYTSVAAMVVESAALYSVFSIAFLVLFALNNPVSETFLEALGQIQMIATLLIVFRVAQGKGWSKSTANSVMSGTKLSQPIRMSDFRVASGFSSKTAVVTSGVASGVTVTRETEVYKTQSDLEFERGSAA</sequence>
<reference evidence="1" key="1">
    <citation type="journal article" date="2021" name="New Phytol.">
        <title>Evolutionary innovations through gain and loss of genes in the ectomycorrhizal Boletales.</title>
        <authorList>
            <person name="Wu G."/>
            <person name="Miyauchi S."/>
            <person name="Morin E."/>
            <person name="Kuo A."/>
            <person name="Drula E."/>
            <person name="Varga T."/>
            <person name="Kohler A."/>
            <person name="Feng B."/>
            <person name="Cao Y."/>
            <person name="Lipzen A."/>
            <person name="Daum C."/>
            <person name="Hundley H."/>
            <person name="Pangilinan J."/>
            <person name="Johnson J."/>
            <person name="Barry K."/>
            <person name="LaButti K."/>
            <person name="Ng V."/>
            <person name="Ahrendt S."/>
            <person name="Min B."/>
            <person name="Choi I.G."/>
            <person name="Park H."/>
            <person name="Plett J.M."/>
            <person name="Magnuson J."/>
            <person name="Spatafora J.W."/>
            <person name="Nagy L.G."/>
            <person name="Henrissat B."/>
            <person name="Grigoriev I.V."/>
            <person name="Yang Z.L."/>
            <person name="Xu J."/>
            <person name="Martin F.M."/>
        </authorList>
    </citation>
    <scope>NUCLEOTIDE SEQUENCE</scope>
    <source>
        <strain evidence="1">ATCC 28755</strain>
    </source>
</reference>
<accession>A0ACB8A8H8</accession>
<gene>
    <name evidence="1" type="ORF">BJ138DRAFT_1155435</name>
</gene>